<dbReference type="Proteomes" id="UP000004506">
    <property type="component" value="Unassembled WGS sequence"/>
</dbReference>
<evidence type="ECO:0000256" key="2">
    <source>
        <dbReference type="ARBA" id="ARBA00023223"/>
    </source>
</evidence>
<keyword evidence="2" id="KW-0455">Luminescence</keyword>
<dbReference type="CDD" id="cd06189">
    <property type="entry name" value="flavin_oxioreductase"/>
    <property type="match status" value="1"/>
</dbReference>
<reference evidence="6" key="2">
    <citation type="submission" date="2008-04" db="EMBL/GenBank/DDBJ databases">
        <title>Draft genome sequence of Providencia stuartii(ATCC 25827).</title>
        <authorList>
            <person name="Sudarsanam P."/>
            <person name="Ley R."/>
            <person name="Guruge J."/>
            <person name="Turnbaugh P.J."/>
            <person name="Mahowald M."/>
            <person name="Liep D."/>
            <person name="Gordon J."/>
        </authorList>
    </citation>
    <scope>NUCLEOTIDE SEQUENCE [LARGE SCALE GENOMIC DNA]</scope>
    <source>
        <strain evidence="6">ATCC 25827</strain>
    </source>
</reference>
<feature type="domain" description="FAD-binding FR-type" evidence="4">
    <location>
        <begin position="8"/>
        <end position="106"/>
    </location>
</feature>
<dbReference type="PRINTS" id="PR00410">
    <property type="entry name" value="PHEHYDRXLASE"/>
</dbReference>
<dbReference type="InterPro" id="IPR050415">
    <property type="entry name" value="MRET"/>
</dbReference>
<evidence type="ECO:0000313" key="5">
    <source>
        <dbReference type="EMBL" id="EDU61458.1"/>
    </source>
</evidence>
<keyword evidence="1 5" id="KW-0560">Oxidoreductase</keyword>
<dbReference type="Pfam" id="PF00175">
    <property type="entry name" value="NAD_binding_1"/>
    <property type="match status" value="1"/>
</dbReference>
<evidence type="ECO:0000256" key="1">
    <source>
        <dbReference type="ARBA" id="ARBA00023002"/>
    </source>
</evidence>
<reference evidence="6" key="1">
    <citation type="submission" date="2008-04" db="EMBL/GenBank/DDBJ databases">
        <title>Draft genome sequence of Providencia stuartii (ATCC 25827).</title>
        <authorList>
            <person name="Sudarsanam P."/>
            <person name="Ley R."/>
            <person name="Guruge J."/>
            <person name="Turnbaugh P.J."/>
            <person name="Mahowald M."/>
            <person name="Liep D."/>
            <person name="Gordon J."/>
        </authorList>
    </citation>
    <scope>NUCLEOTIDE SEQUENCE [LARGE SCALE GENOMIC DNA]</scope>
    <source>
        <strain evidence="6">ATCC 25827</strain>
    </source>
</reference>
<dbReference type="InterPro" id="IPR017927">
    <property type="entry name" value="FAD-bd_FR_type"/>
</dbReference>
<name>A0AA87CW69_PROST</name>
<reference evidence="5 6" key="3">
    <citation type="submission" date="2008-05" db="EMBL/GenBank/DDBJ databases">
        <authorList>
            <person name="Fulton L."/>
            <person name="Clifton S."/>
            <person name="Fulton B."/>
            <person name="Xu J."/>
            <person name="Minx P."/>
            <person name="Pepin K.H."/>
            <person name="Johnson M."/>
            <person name="Thiruvilangam P."/>
            <person name="Bhonagiri V."/>
            <person name="Nash W.E."/>
            <person name="Mardis E.R."/>
            <person name="Wilson R.K."/>
        </authorList>
    </citation>
    <scope>NUCLEOTIDE SEQUENCE [LARGE SCALE GENOMIC DNA]</scope>
    <source>
        <strain evidence="5 6">ATCC 25827</strain>
    </source>
</reference>
<evidence type="ECO:0000313" key="6">
    <source>
        <dbReference type="Proteomes" id="UP000004506"/>
    </source>
</evidence>
<gene>
    <name evidence="5" type="ORF">PROSTU_00648</name>
</gene>
<comment type="similarity">
    <text evidence="3">Belongs to the Fre/LuxG FAD/NAD(P) flavoprotein oxidoreductase family.</text>
</comment>
<dbReference type="InterPro" id="IPR001433">
    <property type="entry name" value="OxRdtase_FAD/NAD-bd"/>
</dbReference>
<dbReference type="EMBL" id="ABJD02000048">
    <property type="protein sequence ID" value="EDU61458.1"/>
    <property type="molecule type" value="Genomic_DNA"/>
</dbReference>
<dbReference type="InterPro" id="IPR039261">
    <property type="entry name" value="FNR_nucleotide-bd"/>
</dbReference>
<dbReference type="AlphaFoldDB" id="A0AA87CW69"/>
<dbReference type="GO" id="GO:0008218">
    <property type="term" value="P:bioluminescence"/>
    <property type="evidence" value="ECO:0007669"/>
    <property type="project" value="UniProtKB-KW"/>
</dbReference>
<dbReference type="Gene3D" id="2.40.30.10">
    <property type="entry name" value="Translation factors"/>
    <property type="match status" value="1"/>
</dbReference>
<accession>A0AA87CW69</accession>
<comment type="caution">
    <text evidence="5">The sequence shown here is derived from an EMBL/GenBank/DDBJ whole genome shotgun (WGS) entry which is preliminary data.</text>
</comment>
<dbReference type="PANTHER" id="PTHR47354:SF7">
    <property type="entry name" value="NAD(P)H-FLAVIN REDUCTASE"/>
    <property type="match status" value="1"/>
</dbReference>
<organism evidence="5 6">
    <name type="scientific">Providencia stuartii ATCC 25827</name>
    <dbReference type="NCBI Taxonomy" id="471874"/>
    <lineage>
        <taxon>Bacteria</taxon>
        <taxon>Pseudomonadati</taxon>
        <taxon>Pseudomonadota</taxon>
        <taxon>Gammaproteobacteria</taxon>
        <taxon>Enterobacterales</taxon>
        <taxon>Morganellaceae</taxon>
        <taxon>Providencia</taxon>
    </lineage>
</organism>
<evidence type="ECO:0000259" key="4">
    <source>
        <dbReference type="PROSITE" id="PS51384"/>
    </source>
</evidence>
<dbReference type="NCBIfam" id="NF005963">
    <property type="entry name" value="PRK08051.1"/>
    <property type="match status" value="1"/>
</dbReference>
<dbReference type="PROSITE" id="PS51384">
    <property type="entry name" value="FAD_FR"/>
    <property type="match status" value="1"/>
</dbReference>
<dbReference type="Gene3D" id="3.40.50.80">
    <property type="entry name" value="Nucleotide-binding domain of ferredoxin-NADP reductase (FNR) module"/>
    <property type="match status" value="1"/>
</dbReference>
<evidence type="ECO:0000256" key="3">
    <source>
        <dbReference type="ARBA" id="ARBA00038177"/>
    </source>
</evidence>
<dbReference type="GO" id="GO:0016491">
    <property type="term" value="F:oxidoreductase activity"/>
    <property type="evidence" value="ECO:0007669"/>
    <property type="project" value="UniProtKB-KW"/>
</dbReference>
<protein>
    <submittedName>
        <fullName evidence="5">FMN reductase</fullName>
        <ecNumber evidence="5">1.16.1.3</ecNumber>
    </submittedName>
</protein>
<dbReference type="SUPFAM" id="SSF63380">
    <property type="entry name" value="Riboflavin synthase domain-like"/>
    <property type="match status" value="1"/>
</dbReference>
<dbReference type="SUPFAM" id="SSF52343">
    <property type="entry name" value="Ferredoxin reductase-like, C-terminal NADP-linked domain"/>
    <property type="match status" value="1"/>
</dbReference>
<sequence length="240" mass="27265">MKNKRGAMATLSCKVTSVESITDTVYRVILLPDGPFHFKAGQYLMVIMDERDKRPFSMASTPANNETIELHIGASEINLYAMAVMDRILDQRRIDIDIPHGKAWFRENSQNPMILVAGGTGFSYTHSILLAALMENPSRDITFYWGGRQLEHLYDLGELQALSERYPNLKVIPIVEQPDEQWRGRSGTVLSGVLEDFGDLSSYDIYIAGRFEMAKIARERFCAERNAKPEQLFGDAYEFI</sequence>
<dbReference type="InterPro" id="IPR017938">
    <property type="entry name" value="Riboflavin_synthase-like_b-brl"/>
</dbReference>
<proteinExistence type="inferred from homology"/>
<dbReference type="PANTHER" id="PTHR47354">
    <property type="entry name" value="NADH OXIDOREDUCTASE HCR"/>
    <property type="match status" value="1"/>
</dbReference>
<dbReference type="EC" id="1.16.1.3" evidence="5"/>